<evidence type="ECO:0000313" key="3">
    <source>
        <dbReference type="Proteomes" id="UP000324222"/>
    </source>
</evidence>
<evidence type="ECO:0000313" key="2">
    <source>
        <dbReference type="EMBL" id="MPC44494.1"/>
    </source>
</evidence>
<reference evidence="2 3" key="1">
    <citation type="submission" date="2019-05" db="EMBL/GenBank/DDBJ databases">
        <title>Another draft genome of Portunus trituberculatus and its Hox gene families provides insights of decapod evolution.</title>
        <authorList>
            <person name="Jeong J.-H."/>
            <person name="Song I."/>
            <person name="Kim S."/>
            <person name="Choi T."/>
            <person name="Kim D."/>
            <person name="Ryu S."/>
            <person name="Kim W."/>
        </authorList>
    </citation>
    <scope>NUCLEOTIDE SEQUENCE [LARGE SCALE GENOMIC DNA]</scope>
    <source>
        <tissue evidence="2">Muscle</tissue>
    </source>
</reference>
<dbReference type="Proteomes" id="UP000324222">
    <property type="component" value="Unassembled WGS sequence"/>
</dbReference>
<accession>A0A5B7FJ78</accession>
<gene>
    <name evidence="2" type="ORF">E2C01_038167</name>
</gene>
<sequence length="86" mass="9474">MTRFPKGTSSLLEKAPGSTEGKLNYETIYASLNMNIPLKIMLNASCAAFRQSQHATACDGERAPCPYPREATTSRRLNPLSPKQDE</sequence>
<protein>
    <submittedName>
        <fullName evidence="2">Uncharacterized protein</fullName>
    </submittedName>
</protein>
<feature type="region of interest" description="Disordered" evidence="1">
    <location>
        <begin position="58"/>
        <end position="86"/>
    </location>
</feature>
<dbReference type="EMBL" id="VSRR010006308">
    <property type="protein sequence ID" value="MPC44494.1"/>
    <property type="molecule type" value="Genomic_DNA"/>
</dbReference>
<comment type="caution">
    <text evidence="2">The sequence shown here is derived from an EMBL/GenBank/DDBJ whole genome shotgun (WGS) entry which is preliminary data.</text>
</comment>
<organism evidence="2 3">
    <name type="scientific">Portunus trituberculatus</name>
    <name type="common">Swimming crab</name>
    <name type="synonym">Neptunus trituberculatus</name>
    <dbReference type="NCBI Taxonomy" id="210409"/>
    <lineage>
        <taxon>Eukaryota</taxon>
        <taxon>Metazoa</taxon>
        <taxon>Ecdysozoa</taxon>
        <taxon>Arthropoda</taxon>
        <taxon>Crustacea</taxon>
        <taxon>Multicrustacea</taxon>
        <taxon>Malacostraca</taxon>
        <taxon>Eumalacostraca</taxon>
        <taxon>Eucarida</taxon>
        <taxon>Decapoda</taxon>
        <taxon>Pleocyemata</taxon>
        <taxon>Brachyura</taxon>
        <taxon>Eubrachyura</taxon>
        <taxon>Portunoidea</taxon>
        <taxon>Portunidae</taxon>
        <taxon>Portuninae</taxon>
        <taxon>Portunus</taxon>
    </lineage>
</organism>
<evidence type="ECO:0000256" key="1">
    <source>
        <dbReference type="SAM" id="MobiDB-lite"/>
    </source>
</evidence>
<name>A0A5B7FJ78_PORTR</name>
<dbReference type="AlphaFoldDB" id="A0A5B7FJ78"/>
<proteinExistence type="predicted"/>
<keyword evidence="3" id="KW-1185">Reference proteome</keyword>